<evidence type="ECO:0000256" key="1">
    <source>
        <dbReference type="ARBA" id="ARBA00044755"/>
    </source>
</evidence>
<keyword evidence="4" id="KW-1185">Reference proteome</keyword>
<comment type="similarity">
    <text evidence="1">Belongs to the bactofilin family.</text>
</comment>
<dbReference type="RefSeq" id="WP_272097559.1">
    <property type="nucleotide sequence ID" value="NZ_JAQNDK010000002.1"/>
</dbReference>
<feature type="region of interest" description="Disordered" evidence="2">
    <location>
        <begin position="120"/>
        <end position="142"/>
    </location>
</feature>
<proteinExistence type="inferred from homology"/>
<evidence type="ECO:0000313" key="4">
    <source>
        <dbReference type="Proteomes" id="UP001217485"/>
    </source>
</evidence>
<comment type="caution">
    <text evidence="3">The sequence shown here is derived from an EMBL/GenBank/DDBJ whole genome shotgun (WGS) entry which is preliminary data.</text>
</comment>
<gene>
    <name evidence="3" type="ORF">POL72_22505</name>
</gene>
<dbReference type="PANTHER" id="PTHR35024:SF4">
    <property type="entry name" value="POLYMER-FORMING CYTOSKELETAL PROTEIN"/>
    <property type="match status" value="1"/>
</dbReference>
<organism evidence="3 4">
    <name type="scientific">Sorangium atrum</name>
    <dbReference type="NCBI Taxonomy" id="2995308"/>
    <lineage>
        <taxon>Bacteria</taxon>
        <taxon>Pseudomonadati</taxon>
        <taxon>Myxococcota</taxon>
        <taxon>Polyangia</taxon>
        <taxon>Polyangiales</taxon>
        <taxon>Polyangiaceae</taxon>
        <taxon>Sorangium</taxon>
    </lineage>
</organism>
<reference evidence="3 4" key="1">
    <citation type="submission" date="2023-01" db="EMBL/GenBank/DDBJ databases">
        <title>Minimal conservation of predation-associated metabolite biosynthetic gene clusters underscores biosynthetic potential of Myxococcota including descriptions for ten novel species: Archangium lansinium sp. nov., Myxococcus landrumus sp. nov., Nannocystis bai.</title>
        <authorList>
            <person name="Ahearne A."/>
            <person name="Stevens C."/>
            <person name="Dowd S."/>
        </authorList>
    </citation>
    <scope>NUCLEOTIDE SEQUENCE [LARGE SCALE GENOMIC DNA]</scope>
    <source>
        <strain evidence="3 4">WIWO2</strain>
    </source>
</reference>
<evidence type="ECO:0000256" key="2">
    <source>
        <dbReference type="SAM" id="MobiDB-lite"/>
    </source>
</evidence>
<evidence type="ECO:0000313" key="3">
    <source>
        <dbReference type="EMBL" id="MDC0680527.1"/>
    </source>
</evidence>
<name>A0ABT5C5U3_9BACT</name>
<dbReference type="PANTHER" id="PTHR35024">
    <property type="entry name" value="HYPOTHETICAL CYTOSOLIC PROTEIN"/>
    <property type="match status" value="1"/>
</dbReference>
<accession>A0ABT5C5U3</accession>
<dbReference type="Proteomes" id="UP001217485">
    <property type="component" value="Unassembled WGS sequence"/>
</dbReference>
<dbReference type="InterPro" id="IPR007607">
    <property type="entry name" value="BacA/B"/>
</dbReference>
<protein>
    <submittedName>
        <fullName evidence="3">Polymer-forming cytoskeletal protein</fullName>
    </submittedName>
</protein>
<dbReference type="EMBL" id="JAQNDK010000002">
    <property type="protein sequence ID" value="MDC0680527.1"/>
    <property type="molecule type" value="Genomic_DNA"/>
</dbReference>
<sequence>MARGSTTTRSESDAAESLIGRGARIRGRVHGDGSLRVEGSVEGNIQLAGDLEIEDGASVTGDVEASSLVVSGQLTGDVASRGPVTIRATAQYAGNVGGSEVILEEGAAFAGRIEAEFDLPAELSERTTGGRGQAPRREPAGR</sequence>
<dbReference type="Pfam" id="PF04519">
    <property type="entry name" value="Bactofilin"/>
    <property type="match status" value="1"/>
</dbReference>